<feature type="compositionally biased region" description="Basic and acidic residues" evidence="3">
    <location>
        <begin position="655"/>
        <end position="667"/>
    </location>
</feature>
<dbReference type="GO" id="GO:0046872">
    <property type="term" value="F:metal ion binding"/>
    <property type="evidence" value="ECO:0007669"/>
    <property type="project" value="UniProtKB-KW"/>
</dbReference>
<feature type="compositionally biased region" description="Polar residues" evidence="3">
    <location>
        <begin position="1129"/>
        <end position="1138"/>
    </location>
</feature>
<feature type="compositionally biased region" description="Basic and acidic residues" evidence="3">
    <location>
        <begin position="1485"/>
        <end position="1494"/>
    </location>
</feature>
<feature type="region of interest" description="Disordered" evidence="3">
    <location>
        <begin position="485"/>
        <end position="504"/>
    </location>
</feature>
<dbReference type="InterPro" id="IPR050792">
    <property type="entry name" value="ADP-ribosylglycohydrolase"/>
</dbReference>
<protein>
    <submittedName>
        <fullName evidence="4">ADP-ribosylhydrolase like 1</fullName>
    </submittedName>
</protein>
<feature type="region of interest" description="Disordered" evidence="3">
    <location>
        <begin position="751"/>
        <end position="775"/>
    </location>
</feature>
<dbReference type="PANTHER" id="PTHR16222:SF23">
    <property type="entry name" value="INACTIVE ADP-RIBOSYLTRANSFERASE ARH2"/>
    <property type="match status" value="1"/>
</dbReference>
<feature type="compositionally biased region" description="Basic and acidic residues" evidence="3">
    <location>
        <begin position="412"/>
        <end position="430"/>
    </location>
</feature>
<feature type="region of interest" description="Disordered" evidence="3">
    <location>
        <begin position="399"/>
        <end position="433"/>
    </location>
</feature>
<feature type="compositionally biased region" description="Polar residues" evidence="3">
    <location>
        <begin position="1253"/>
        <end position="1294"/>
    </location>
</feature>
<feature type="region of interest" description="Disordered" evidence="3">
    <location>
        <begin position="917"/>
        <end position="939"/>
    </location>
</feature>
<feature type="compositionally biased region" description="Basic and acidic residues" evidence="3">
    <location>
        <begin position="1077"/>
        <end position="1088"/>
    </location>
</feature>
<comment type="similarity">
    <text evidence="1">Belongs to the ADP-ribosylglycohydrolase family.</text>
</comment>
<evidence type="ECO:0000313" key="4">
    <source>
        <dbReference type="EMBL" id="KAF6375903.1"/>
    </source>
</evidence>
<dbReference type="InterPro" id="IPR005502">
    <property type="entry name" value="Ribosyl_crysJ1"/>
</dbReference>
<dbReference type="FunFam" id="1.10.4080.10:FF:000002">
    <property type="entry name" value="ADP-ribosylarginine hydrolase isoform X1"/>
    <property type="match status" value="1"/>
</dbReference>
<dbReference type="InterPro" id="IPR036705">
    <property type="entry name" value="Ribosyl_crysJ1_sf"/>
</dbReference>
<evidence type="ECO:0000256" key="3">
    <source>
        <dbReference type="SAM" id="MobiDB-lite"/>
    </source>
</evidence>
<feature type="region of interest" description="Disordered" evidence="3">
    <location>
        <begin position="951"/>
        <end position="1354"/>
    </location>
</feature>
<comment type="cofactor">
    <cofactor evidence="2">
        <name>Mg(2+)</name>
        <dbReference type="ChEBI" id="CHEBI:18420"/>
    </cofactor>
    <text evidence="2">Binds 2 magnesium ions per subunit.</text>
</comment>
<feature type="binding site" evidence="2">
    <location>
        <position position="56"/>
    </location>
    <ligand>
        <name>Mg(2+)</name>
        <dbReference type="ChEBI" id="CHEBI:18420"/>
        <label>1</label>
    </ligand>
</feature>
<dbReference type="Gene3D" id="1.10.4080.10">
    <property type="entry name" value="ADP-ribosylation/Crystallin J1"/>
    <property type="match status" value="1"/>
</dbReference>
<comment type="caution">
    <text evidence="4">The sequence shown here is derived from an EMBL/GenBank/DDBJ whole genome shotgun (WGS) entry which is preliminary data.</text>
</comment>
<dbReference type="EMBL" id="JACAGC010000003">
    <property type="protein sequence ID" value="KAF6375903.1"/>
    <property type="molecule type" value="Genomic_DNA"/>
</dbReference>
<sequence length="1680" mass="182123">MERFQAAMLLGSVGDALGYRNARKENSSTGTKVQEELQKLGGLDHLVLSPEKWPVSDNTIMHMTTAGALTTDYWCLDDLYREMVKRYVEVLEKLPEHRADPATIEGCSQLKPDNYLLAWHTPFNEKGSGFGAATKAMCIGMRYWKPERLETLIEVSIECGRMTHNHPTGFLGSLCTALFASYAIQGKPLEQWGRDMMKTIPLAEEYCKKTIRHLAEYQEHWFYFEAKWQFYLEERKINEDTGSKATFPDHYDAEERNKTYKKWSSEGRGGRRGHDAPMIAYDALLGAGNNWVELCHRAMFHGGESGATGTIAGCLFGLLHGLDAVPKGLYQDLEHREKLAHLGEALHHLSTEENPKSGKICSNKTPIDSQALKKKVSKVTCDPAVRAILSSLLLYITDHEDGPQEQTPTKSAESRESQVSRKTEPQDTNRRPTRFQLLQAKFMGTGREPYLKKTREVGKLIFKDKQSPGRSLVTATVNKLLEKSREGANGSARSREPLCGDKPRWGLPVGKNTVKNILKKFLAAEEKEAEEKRVHEKPPAERTKAKGLLPKIIGKRSSVLSKLREKFEQSSCLCSEASMLLLRTEERKKKNLQRKKMHRPEIRELCMATIASTCIRMPPAHFLACSAEPVPAFSIATVVCSPRSWLSHCAKIRHSDQGHMPRRERGRSPSAEETELGGNKTLGKGLLGEGPAQSSTPRATAPRDSLETAPPGAGPECVHKPSPFLASPRGEAIPGLEPVLSLLEPASPGCTGVSGGDRMQGPQASSTTDDTQEAKGARVGLCPGPLGEGAEEAPQVDLIVCSSEDEMERVISDSEQDPFFAIQKNFPEQTAPGHIPPLHAATAQATQHTESAFEPPLITVKLPVVHEMPPPPVMLQKASGSEDQCSNVLGGESVVENVQVLFPTMTDSKSANLAKTGVSKLEGTPGRLSTPSQRGSRADLSLTTLRGAASVHHDIPEAAPTLKPQKSPIGGKENKGSIGNSNKLKNHKDISSKDVSELSYEKHQLSESDEMPIRDEDTPSHHSTASENRLRGNSHSVPESELVPSPNKNNSMGLPTLVTAPAEDWTRSESVTTVDKNTLHEQERRKPPLTESALPLLMAEGSTTQDLDENRPSSFNEGPKPSIKAPRSATATGATKSHTAPEPGNILKPKNSMSEEWDTLHKGECSSSPTSHSFITEDLSQEPTCHLFLTPGEPSKLHSSSAAEGRVCQNLGERPRSTSQSSEVLTALPQEVTGPELMPNKSRVGVSNEPAASKTNTTARSRNTIAAQTSPRGNNTESPVPTSNLPVQQGSSVARSLHDSLGKLPSPSENQQAKDEKHLMSEKQLPLSTGISSQFPSVPLTAAEGQQVDGAPQKCPDLQAHLLPASRIQSGILEEIKVGKRPQLPQAGLGSREEGASGLVGLKGPGQKGVAPSGPEEIKVREKPWPQADLGGQEERASGAVGRKGPGQKGVAPSDQKATLRGSEEAQIQTRDGKVSNMVTAEVETPCRHAETGPEHPPGQWVRTREDPTQGHSAHTEENQAPSPLEMPGRLAQAQDGRMASHNSVQPTGSSAAVAPPAGTSWKSHRPAPRDRKGAPGAPDEVGVHSPEVAKGQTSSHPEPAQGSAMPTPEPGGCQTPQDPAQEAPPDIPGVGRSSLDLEHRRKSAHLAKYRAQSFCDQRSFDLSFRPKITRANDTFELAK</sequence>
<name>A0A7J7ZNQ4_RHIFE</name>
<feature type="region of interest" description="Disordered" evidence="3">
    <location>
        <begin position="1382"/>
        <end position="1640"/>
    </location>
</feature>
<dbReference type="Pfam" id="PF03747">
    <property type="entry name" value="ADP_ribosyl_GH"/>
    <property type="match status" value="1"/>
</dbReference>
<dbReference type="PANTHER" id="PTHR16222">
    <property type="entry name" value="ADP-RIBOSYLGLYCOHYDROLASE"/>
    <property type="match status" value="1"/>
</dbReference>
<keyword evidence="2" id="KW-0479">Metal-binding</keyword>
<feature type="binding site" evidence="2">
    <location>
        <position position="57"/>
    </location>
    <ligand>
        <name>Mg(2+)</name>
        <dbReference type="ChEBI" id="CHEBI:18420"/>
        <label>1</label>
    </ligand>
</feature>
<gene>
    <name evidence="4" type="ORF">mRhiFer1_000398</name>
</gene>
<feature type="compositionally biased region" description="Basic and acidic residues" evidence="3">
    <location>
        <begin position="987"/>
        <end position="1020"/>
    </location>
</feature>
<evidence type="ECO:0000256" key="2">
    <source>
        <dbReference type="PIRSR" id="PIRSR605502-1"/>
    </source>
</evidence>
<feature type="compositionally biased region" description="Basic and acidic residues" evidence="3">
    <location>
        <begin position="1312"/>
        <end position="1321"/>
    </location>
</feature>
<feature type="compositionally biased region" description="Polar residues" evidence="3">
    <location>
        <begin position="1165"/>
        <end position="1174"/>
    </location>
</feature>
<feature type="compositionally biased region" description="Polar residues" evidence="3">
    <location>
        <begin position="1326"/>
        <end position="1336"/>
    </location>
</feature>
<organism evidence="4 5">
    <name type="scientific">Rhinolophus ferrumequinum</name>
    <name type="common">Greater horseshoe bat</name>
    <dbReference type="NCBI Taxonomy" id="59479"/>
    <lineage>
        <taxon>Eukaryota</taxon>
        <taxon>Metazoa</taxon>
        <taxon>Chordata</taxon>
        <taxon>Craniata</taxon>
        <taxon>Vertebrata</taxon>
        <taxon>Euteleostomi</taxon>
        <taxon>Mammalia</taxon>
        <taxon>Eutheria</taxon>
        <taxon>Laurasiatheria</taxon>
        <taxon>Chiroptera</taxon>
        <taxon>Yinpterochiroptera</taxon>
        <taxon>Rhinolophoidea</taxon>
        <taxon>Rhinolophidae</taxon>
        <taxon>Rhinolophinae</taxon>
        <taxon>Rhinolophus</taxon>
    </lineage>
</organism>
<evidence type="ECO:0000313" key="5">
    <source>
        <dbReference type="Proteomes" id="UP000585614"/>
    </source>
</evidence>
<feature type="compositionally biased region" description="Polar residues" evidence="3">
    <location>
        <begin position="1021"/>
        <end position="1037"/>
    </location>
</feature>
<keyword evidence="2" id="KW-0460">Magnesium</keyword>
<dbReference type="SUPFAM" id="SSF101478">
    <property type="entry name" value="ADP-ribosylglycohydrolase"/>
    <property type="match status" value="1"/>
</dbReference>
<reference evidence="4 5" key="1">
    <citation type="journal article" date="2020" name="Nature">
        <title>Six reference-quality genomes reveal evolution of bat adaptations.</title>
        <authorList>
            <person name="Jebb D."/>
            <person name="Huang Z."/>
            <person name="Pippel M."/>
            <person name="Hughes G.M."/>
            <person name="Lavrichenko K."/>
            <person name="Devanna P."/>
            <person name="Winkler S."/>
            <person name="Jermiin L.S."/>
            <person name="Skirmuntt E.C."/>
            <person name="Katzourakis A."/>
            <person name="Burkitt-Gray L."/>
            <person name="Ray D.A."/>
            <person name="Sullivan K.A.M."/>
            <person name="Roscito J.G."/>
            <person name="Kirilenko B.M."/>
            <person name="Davalos L.M."/>
            <person name="Corthals A.P."/>
            <person name="Power M.L."/>
            <person name="Jones G."/>
            <person name="Ransome R.D."/>
            <person name="Dechmann D.K.N."/>
            <person name="Locatelli A.G."/>
            <person name="Puechmaille S.J."/>
            <person name="Fedrigo O."/>
            <person name="Jarvis E.D."/>
            <person name="Hiller M."/>
            <person name="Vernes S.C."/>
            <person name="Myers E.W."/>
            <person name="Teeling E.C."/>
        </authorList>
    </citation>
    <scope>NUCLEOTIDE SEQUENCE [LARGE SCALE GENOMIC DNA]</scope>
    <source>
        <strain evidence="4">MRhiFer1</strain>
        <tissue evidence="4">Lung</tissue>
    </source>
</reference>
<dbReference type="Proteomes" id="UP000585614">
    <property type="component" value="Unassembled WGS sequence"/>
</dbReference>
<accession>A0A7J7ZNQ4</accession>
<feature type="compositionally biased region" description="Basic and acidic residues" evidence="3">
    <location>
        <begin position="1503"/>
        <end position="1518"/>
    </location>
</feature>
<dbReference type="GO" id="GO:0003875">
    <property type="term" value="F:ADP-ribosylarginine hydrolase activity"/>
    <property type="evidence" value="ECO:0007669"/>
    <property type="project" value="UniProtKB-ARBA"/>
</dbReference>
<feature type="compositionally biased region" description="Basic and acidic residues" evidence="3">
    <location>
        <begin position="493"/>
        <end position="504"/>
    </location>
</feature>
<feature type="region of interest" description="Disordered" evidence="3">
    <location>
        <begin position="655"/>
        <end position="719"/>
    </location>
</feature>
<proteinExistence type="inferred from homology"/>
<evidence type="ECO:0000256" key="1">
    <source>
        <dbReference type="ARBA" id="ARBA00010702"/>
    </source>
</evidence>
<feature type="compositionally biased region" description="Polar residues" evidence="3">
    <location>
        <begin position="1541"/>
        <end position="1551"/>
    </location>
</feature>
<keyword evidence="4" id="KW-0378">Hydrolase</keyword>